<name>A0A1F6TZU2_9PROT</name>
<evidence type="ECO:0000256" key="11">
    <source>
        <dbReference type="ARBA" id="ARBA00023004"/>
    </source>
</evidence>
<keyword evidence="9" id="KW-0249">Electron transport</keyword>
<dbReference type="PANTHER" id="PTHR43105:SF9">
    <property type="entry name" value="NADPH-FE(3+) OXIDOREDUCTASE SUBUNIT ALPHA"/>
    <property type="match status" value="1"/>
</dbReference>
<dbReference type="InterPro" id="IPR041854">
    <property type="entry name" value="BFD-like_2Fe2S-bd_dom_sf"/>
</dbReference>
<evidence type="ECO:0000256" key="15">
    <source>
        <dbReference type="ARBA" id="ARBA00055000"/>
    </source>
</evidence>
<keyword evidence="6" id="KW-0479">Metal-binding</keyword>
<dbReference type="InterPro" id="IPR041957">
    <property type="entry name" value="CT_Nitrate-R-NapA-like"/>
</dbReference>
<feature type="domain" description="Molybdopterin dinucleotide-binding" evidence="18">
    <location>
        <begin position="394"/>
        <end position="505"/>
    </location>
</feature>
<keyword evidence="11" id="KW-0408">Iron</keyword>
<dbReference type="SUPFAM" id="SSF50692">
    <property type="entry name" value="ADC-like"/>
    <property type="match status" value="1"/>
</dbReference>
<evidence type="ECO:0000256" key="4">
    <source>
        <dbReference type="ARBA" id="ARBA00022485"/>
    </source>
</evidence>
<dbReference type="PANTHER" id="PTHR43105">
    <property type="entry name" value="RESPIRATORY NITRATE REDUCTASE"/>
    <property type="match status" value="1"/>
</dbReference>
<dbReference type="InterPro" id="IPR009010">
    <property type="entry name" value="Asp_de-COase-like_dom_sf"/>
</dbReference>
<dbReference type="GO" id="GO:1990204">
    <property type="term" value="C:oxidoreductase complex"/>
    <property type="evidence" value="ECO:0007669"/>
    <property type="project" value="UniProtKB-ARBA"/>
</dbReference>
<gene>
    <name evidence="20" type="ORF">A3A87_03810</name>
</gene>
<dbReference type="EMBL" id="MFTC01000064">
    <property type="protein sequence ID" value="OGI50648.1"/>
    <property type="molecule type" value="Genomic_DNA"/>
</dbReference>
<comment type="cofactor">
    <cofactor evidence="1">
        <name>Mo-bis(molybdopterin guanine dinucleotide)</name>
        <dbReference type="ChEBI" id="CHEBI:60539"/>
    </cofactor>
</comment>
<dbReference type="InterPro" id="IPR050123">
    <property type="entry name" value="Prok_molybdopt-oxidoreductase"/>
</dbReference>
<evidence type="ECO:0000256" key="16">
    <source>
        <dbReference type="ARBA" id="ARBA00067026"/>
    </source>
</evidence>
<dbReference type="FunFam" id="2.40.40.20:FF:000005">
    <property type="entry name" value="Periplasmic nitrate reductase"/>
    <property type="match status" value="1"/>
</dbReference>
<evidence type="ECO:0000259" key="18">
    <source>
        <dbReference type="Pfam" id="PF01568"/>
    </source>
</evidence>
<keyword evidence="4" id="KW-0004">4Fe-4S</keyword>
<evidence type="ECO:0000256" key="5">
    <source>
        <dbReference type="ARBA" id="ARBA00022505"/>
    </source>
</evidence>
<dbReference type="GO" id="GO:0045333">
    <property type="term" value="P:cellular respiration"/>
    <property type="evidence" value="ECO:0007669"/>
    <property type="project" value="UniProtKB-ARBA"/>
</dbReference>
<dbReference type="GO" id="GO:0043546">
    <property type="term" value="F:molybdopterin cofactor binding"/>
    <property type="evidence" value="ECO:0007669"/>
    <property type="project" value="InterPro"/>
</dbReference>
<dbReference type="GO" id="GO:0016020">
    <property type="term" value="C:membrane"/>
    <property type="evidence" value="ECO:0007669"/>
    <property type="project" value="TreeGrafter"/>
</dbReference>
<feature type="domain" description="Molybdopterin oxidoreductase" evidence="17">
    <location>
        <begin position="1"/>
        <end position="293"/>
    </location>
</feature>
<evidence type="ECO:0000256" key="2">
    <source>
        <dbReference type="ARBA" id="ARBA00001966"/>
    </source>
</evidence>
<evidence type="ECO:0000256" key="7">
    <source>
        <dbReference type="ARBA" id="ARBA00022729"/>
    </source>
</evidence>
<evidence type="ECO:0000259" key="17">
    <source>
        <dbReference type="Pfam" id="PF00384"/>
    </source>
</evidence>
<keyword evidence="9" id="KW-0813">Transport</keyword>
<comment type="catalytic activity">
    <reaction evidence="14">
        <text>2 Fe(II)-[cytochrome] + nitrate + 2 H(+) = 2 Fe(III)-[cytochrome] + nitrite + H2O</text>
        <dbReference type="Rhea" id="RHEA:12909"/>
        <dbReference type="Rhea" id="RHEA-COMP:11777"/>
        <dbReference type="Rhea" id="RHEA-COMP:11778"/>
        <dbReference type="ChEBI" id="CHEBI:15377"/>
        <dbReference type="ChEBI" id="CHEBI:15378"/>
        <dbReference type="ChEBI" id="CHEBI:16301"/>
        <dbReference type="ChEBI" id="CHEBI:17632"/>
        <dbReference type="ChEBI" id="CHEBI:29033"/>
        <dbReference type="ChEBI" id="CHEBI:29034"/>
        <dbReference type="EC" id="1.9.6.1"/>
    </reaction>
</comment>
<keyword evidence="5" id="KW-0500">Molybdenum</keyword>
<dbReference type="Gene3D" id="1.10.10.1100">
    <property type="entry name" value="BFD-like [2Fe-2S]-binding domain"/>
    <property type="match status" value="1"/>
</dbReference>
<dbReference type="Gene3D" id="3.40.228.10">
    <property type="entry name" value="Dimethylsulfoxide Reductase, domain 2"/>
    <property type="match status" value="1"/>
</dbReference>
<accession>A0A1F6TZU2</accession>
<dbReference type="InterPro" id="IPR006656">
    <property type="entry name" value="Mopterin_OxRdtase"/>
</dbReference>
<dbReference type="GO" id="GO:0046872">
    <property type="term" value="F:metal ion binding"/>
    <property type="evidence" value="ECO:0007669"/>
    <property type="project" value="UniProtKB-KW"/>
</dbReference>
<dbReference type="InterPro" id="IPR006657">
    <property type="entry name" value="MoPterin_dinucl-bd_dom"/>
</dbReference>
<evidence type="ECO:0000256" key="8">
    <source>
        <dbReference type="ARBA" id="ARBA00022764"/>
    </source>
</evidence>
<comment type="cofactor">
    <cofactor evidence="2">
        <name>[4Fe-4S] cluster</name>
        <dbReference type="ChEBI" id="CHEBI:49883"/>
    </cofactor>
</comment>
<dbReference type="InterPro" id="IPR007419">
    <property type="entry name" value="BFD-like_2Fe2S-bd_dom"/>
</dbReference>
<dbReference type="Pfam" id="PF04324">
    <property type="entry name" value="Fer2_BFD"/>
    <property type="match status" value="1"/>
</dbReference>
<evidence type="ECO:0000259" key="19">
    <source>
        <dbReference type="Pfam" id="PF04324"/>
    </source>
</evidence>
<feature type="domain" description="BFD-like [2Fe-2S]-binding" evidence="19">
    <location>
        <begin position="652"/>
        <end position="700"/>
    </location>
</feature>
<dbReference type="Pfam" id="PF00384">
    <property type="entry name" value="Molybdopterin"/>
    <property type="match status" value="1"/>
</dbReference>
<proteinExistence type="inferred from homology"/>
<evidence type="ECO:0000256" key="1">
    <source>
        <dbReference type="ARBA" id="ARBA00001942"/>
    </source>
</evidence>
<dbReference type="Gene3D" id="2.40.40.20">
    <property type="match status" value="1"/>
</dbReference>
<evidence type="ECO:0000313" key="20">
    <source>
        <dbReference type="EMBL" id="OGI50648.1"/>
    </source>
</evidence>
<dbReference type="GO" id="GO:0051539">
    <property type="term" value="F:4 iron, 4 sulfur cluster binding"/>
    <property type="evidence" value="ECO:0007669"/>
    <property type="project" value="UniProtKB-KW"/>
</dbReference>
<organism evidence="20 21">
    <name type="scientific">Candidatus Muproteobacteria bacterium RIFCSPLOWO2_01_FULL_60_18</name>
    <dbReference type="NCBI Taxonomy" id="1817768"/>
    <lineage>
        <taxon>Bacteria</taxon>
        <taxon>Pseudomonadati</taxon>
        <taxon>Pseudomonadota</taxon>
        <taxon>Candidatus Muproteobacteria</taxon>
    </lineage>
</organism>
<sequence>MVVIDPRRTDTCDIADLHLALKPGSDVLLFNGLLTFLHANGDTNPFFVDAHTEGAESALAAARQSAPDTAHVAHGCGLSEEAVATFYRWFSRHEKTVTVYSQGVNQSSSGTDKVNAIINCHLLTGRIGRPGMGPFSLTGQPNAMGGREVGGLANQLAAHMDFDHPEHIDRVGRFWNTSAIARRPGLKAVEMFDAIGAGRIKAVWIIATNPVVSLPDADKVRASLTRCELVVVSDCVRHTDTTALAHILLPAPAWGEKDGTVTNSERRISRQRAFAKPAGEAKPDWWMVCEVARRLGFGTAFDYRGAADIFREHAALSGFENSGARAFDIGALAVLGDAYYDRLAPIQWPVTDQAPAGTARLFADGRFFSPNRKARFVALTSRPPAHAPNDDYPLALNTGRVRDQWHTMTRTGLSPRLASHTPEPFVEVHPRDAAAQNLADGGLARLESRWGAMLARVRVSEHQQPGSVYVPMHWNDQYARLARADALVNPATDPVSGQPELKHTPVQIRPYAAAWHGFVLSRRALTVPAEAEYCVRVRGKDFWRYELAGHAAPADWPSFARALLCTPLASGERAEWVELLDAAQSRYHGVRLLGRAQGAYLESVAFIAPTVSLPPRAWLASLFAKATLTRAERAHLIAGSLPQNQTDIGEMLCACFGVSRAAVREAIRRESLDNAEAVGRLLKAGTNCCSCLPEIRALIASARGTKHAA</sequence>
<comment type="function">
    <text evidence="15">Catalytic subunit of the periplasmic nitrate reductase complex NapAB. Receives electrons from NapB and catalyzes the reduction of nitrate to nitrite.</text>
</comment>
<evidence type="ECO:0000256" key="9">
    <source>
        <dbReference type="ARBA" id="ARBA00022982"/>
    </source>
</evidence>
<dbReference type="Proteomes" id="UP000179037">
    <property type="component" value="Unassembled WGS sequence"/>
</dbReference>
<dbReference type="SUPFAM" id="SSF53706">
    <property type="entry name" value="Formate dehydrogenase/DMSO reductase, domains 1-3"/>
    <property type="match status" value="1"/>
</dbReference>
<dbReference type="Pfam" id="PF01568">
    <property type="entry name" value="Molydop_binding"/>
    <property type="match status" value="1"/>
</dbReference>
<keyword evidence="7" id="KW-0732">Signal</keyword>
<dbReference type="GO" id="GO:0042128">
    <property type="term" value="P:nitrate assimilation"/>
    <property type="evidence" value="ECO:0007669"/>
    <property type="project" value="UniProtKB-KW"/>
</dbReference>
<dbReference type="Gene3D" id="3.40.50.740">
    <property type="match status" value="1"/>
</dbReference>
<dbReference type="GO" id="GO:0050140">
    <property type="term" value="F:nitrate reductase (cytochrome) activity"/>
    <property type="evidence" value="ECO:0007669"/>
    <property type="project" value="UniProtKB-EC"/>
</dbReference>
<evidence type="ECO:0000256" key="6">
    <source>
        <dbReference type="ARBA" id="ARBA00022723"/>
    </source>
</evidence>
<comment type="similarity">
    <text evidence="3">Belongs to the prokaryotic molybdopterin-containing oxidoreductase family. NasA/NapA/NarB subfamily.</text>
</comment>
<reference evidence="20 21" key="1">
    <citation type="journal article" date="2016" name="Nat. Commun.">
        <title>Thousands of microbial genomes shed light on interconnected biogeochemical processes in an aquifer system.</title>
        <authorList>
            <person name="Anantharaman K."/>
            <person name="Brown C.T."/>
            <person name="Hug L.A."/>
            <person name="Sharon I."/>
            <person name="Castelle C.J."/>
            <person name="Probst A.J."/>
            <person name="Thomas B.C."/>
            <person name="Singh A."/>
            <person name="Wilkins M.J."/>
            <person name="Karaoz U."/>
            <person name="Brodie E.L."/>
            <person name="Williams K.H."/>
            <person name="Hubbard S.S."/>
            <person name="Banfield J.F."/>
        </authorList>
    </citation>
    <scope>NUCLEOTIDE SEQUENCE [LARGE SCALE GENOMIC DNA]</scope>
</reference>
<evidence type="ECO:0000256" key="10">
    <source>
        <dbReference type="ARBA" id="ARBA00023002"/>
    </source>
</evidence>
<dbReference type="STRING" id="1817768.A3A87_03810"/>
<keyword evidence="8" id="KW-0574">Periplasm</keyword>
<evidence type="ECO:0000256" key="12">
    <source>
        <dbReference type="ARBA" id="ARBA00023014"/>
    </source>
</evidence>
<dbReference type="AlphaFoldDB" id="A0A1F6TZU2"/>
<dbReference type="CDD" id="cd02791">
    <property type="entry name" value="MopB_CT_Nitrate-R-NapA-like"/>
    <property type="match status" value="1"/>
</dbReference>
<evidence type="ECO:0000313" key="21">
    <source>
        <dbReference type="Proteomes" id="UP000179037"/>
    </source>
</evidence>
<evidence type="ECO:0000256" key="14">
    <source>
        <dbReference type="ARBA" id="ARBA00052176"/>
    </source>
</evidence>
<keyword evidence="13" id="KW-0534">Nitrate assimilation</keyword>
<evidence type="ECO:0000256" key="13">
    <source>
        <dbReference type="ARBA" id="ARBA00023063"/>
    </source>
</evidence>
<dbReference type="EC" id="1.9.6.1" evidence="16"/>
<evidence type="ECO:0000256" key="3">
    <source>
        <dbReference type="ARBA" id="ARBA00008747"/>
    </source>
</evidence>
<comment type="caution">
    <text evidence="20">The sequence shown here is derived from an EMBL/GenBank/DDBJ whole genome shotgun (WGS) entry which is preliminary data.</text>
</comment>
<keyword evidence="10" id="KW-0560">Oxidoreductase</keyword>
<keyword evidence="12" id="KW-0411">Iron-sulfur</keyword>
<protein>
    <recommendedName>
        <fullName evidence="16">nitrate reductase (cytochrome)</fullName>
        <ecNumber evidence="16">1.9.6.1</ecNumber>
    </recommendedName>
</protein>